<dbReference type="InterPro" id="IPR013830">
    <property type="entry name" value="SGNH_hydro"/>
</dbReference>
<proteinExistence type="predicted"/>
<dbReference type="RefSeq" id="WP_284304624.1">
    <property type="nucleotide sequence ID" value="NZ_BSUO01000001.1"/>
</dbReference>
<keyword evidence="2" id="KW-0378">Hydrolase</keyword>
<gene>
    <name evidence="2" type="ORF">GCM10025883_30650</name>
</gene>
<dbReference type="Gene3D" id="3.40.50.1110">
    <property type="entry name" value="SGNH hydrolase"/>
    <property type="match status" value="1"/>
</dbReference>
<evidence type="ECO:0000259" key="1">
    <source>
        <dbReference type="Pfam" id="PF13472"/>
    </source>
</evidence>
<dbReference type="EMBL" id="BSUO01000001">
    <property type="protein sequence ID" value="GMA41020.1"/>
    <property type="molecule type" value="Genomic_DNA"/>
</dbReference>
<protein>
    <submittedName>
        <fullName evidence="2">SGNH hydrolase</fullName>
    </submittedName>
</protein>
<dbReference type="Proteomes" id="UP001157126">
    <property type="component" value="Unassembled WGS sequence"/>
</dbReference>
<dbReference type="CDD" id="cd01836">
    <property type="entry name" value="FeeA_FeeB_like"/>
    <property type="match status" value="1"/>
</dbReference>
<accession>A0ABQ6ISY0</accession>
<reference evidence="3" key="1">
    <citation type="journal article" date="2019" name="Int. J. Syst. Evol. Microbiol.">
        <title>The Global Catalogue of Microorganisms (GCM) 10K type strain sequencing project: providing services to taxonomists for standard genome sequencing and annotation.</title>
        <authorList>
            <consortium name="The Broad Institute Genomics Platform"/>
            <consortium name="The Broad Institute Genome Sequencing Center for Infectious Disease"/>
            <person name="Wu L."/>
            <person name="Ma J."/>
        </authorList>
    </citation>
    <scope>NUCLEOTIDE SEQUENCE [LARGE SCALE GENOMIC DNA]</scope>
    <source>
        <strain evidence="3">NBRC 113072</strain>
    </source>
</reference>
<feature type="domain" description="SGNH hydrolase-type esterase" evidence="1">
    <location>
        <begin position="72"/>
        <end position="246"/>
    </location>
</feature>
<dbReference type="InterPro" id="IPR036514">
    <property type="entry name" value="SGNH_hydro_sf"/>
</dbReference>
<dbReference type="GO" id="GO:0016787">
    <property type="term" value="F:hydrolase activity"/>
    <property type="evidence" value="ECO:0007669"/>
    <property type="project" value="UniProtKB-KW"/>
</dbReference>
<name>A0ABQ6ISY0_9MICO</name>
<dbReference type="Pfam" id="PF13472">
    <property type="entry name" value="Lipase_GDSL_2"/>
    <property type="match status" value="1"/>
</dbReference>
<dbReference type="SUPFAM" id="SSF52266">
    <property type="entry name" value="SGNH hydrolase"/>
    <property type="match status" value="1"/>
</dbReference>
<sequence>MALVRRISPHLPRTAAFVLAPVLLTQGSRTLARVPRLPEAGGPTTGVVGASAEVGAQEPGAAGVGDVVRLLVVGESTAVGVGVDTHEEGMAAALARRIHDDTGRPVRWTVIGRNGARLRTGRGRRLPDVVGEYDLAVVVLGVNDTLGLTSVGRWEREMIALLERTRACLRPGALVVLAGVPQLGAFPALPQPLRFVMGRHGRALDDVLAEIASRHVDVTHVPTPELDDDRDLATDGFHPSGRGYRRWADRLYDEAIHARVVARRRP</sequence>
<comment type="caution">
    <text evidence="2">The sequence shown here is derived from an EMBL/GenBank/DDBJ whole genome shotgun (WGS) entry which is preliminary data.</text>
</comment>
<evidence type="ECO:0000313" key="2">
    <source>
        <dbReference type="EMBL" id="GMA41020.1"/>
    </source>
</evidence>
<evidence type="ECO:0000313" key="3">
    <source>
        <dbReference type="Proteomes" id="UP001157126"/>
    </source>
</evidence>
<keyword evidence="3" id="KW-1185">Reference proteome</keyword>
<organism evidence="2 3">
    <name type="scientific">Mobilicoccus caccae</name>
    <dbReference type="NCBI Taxonomy" id="1859295"/>
    <lineage>
        <taxon>Bacteria</taxon>
        <taxon>Bacillati</taxon>
        <taxon>Actinomycetota</taxon>
        <taxon>Actinomycetes</taxon>
        <taxon>Micrococcales</taxon>
        <taxon>Dermatophilaceae</taxon>
        <taxon>Mobilicoccus</taxon>
    </lineage>
</organism>